<dbReference type="Proteomes" id="UP000030466">
    <property type="component" value="Unassembled WGS sequence"/>
</dbReference>
<feature type="region of interest" description="Disordered" evidence="1">
    <location>
        <begin position="74"/>
        <end position="109"/>
    </location>
</feature>
<evidence type="ECO:0000313" key="2">
    <source>
        <dbReference type="EMBL" id="KHD96213.1"/>
    </source>
</evidence>
<feature type="compositionally biased region" description="Basic and acidic residues" evidence="1">
    <location>
        <begin position="96"/>
        <end position="109"/>
    </location>
</feature>
<evidence type="ECO:0000256" key="1">
    <source>
        <dbReference type="SAM" id="MobiDB-lite"/>
    </source>
</evidence>
<evidence type="ECO:0000313" key="3">
    <source>
        <dbReference type="Proteomes" id="UP000030466"/>
    </source>
</evidence>
<gene>
    <name evidence="2" type="ORF">GY22_16870</name>
</gene>
<reference evidence="2 3" key="1">
    <citation type="journal article" date="2003" name="Int. J. Syst. Evol. Microbiol.">
        <title>Kocuria polaris sp. nov., an orange-pigmented psychrophilic bacterium isolated from an Antarctic cyanobacterial mat sample.</title>
        <authorList>
            <person name="Reddy G.S."/>
            <person name="Prakash J.S."/>
            <person name="Prabahar V."/>
            <person name="Matsumoto G.I."/>
            <person name="Stackebrandt E."/>
            <person name="Shivaji S."/>
        </authorList>
    </citation>
    <scope>NUCLEOTIDE SEQUENCE [LARGE SCALE GENOMIC DNA]</scope>
    <source>
        <strain evidence="2 3">CMS 76or</strain>
    </source>
</reference>
<feature type="compositionally biased region" description="Low complexity" evidence="1">
    <location>
        <begin position="19"/>
        <end position="30"/>
    </location>
</feature>
<feature type="region of interest" description="Disordered" evidence="1">
    <location>
        <begin position="1"/>
        <end position="37"/>
    </location>
</feature>
<accession>A0A0A6VP68</accession>
<name>A0A0A6VP68_KOCRO</name>
<proteinExistence type="predicted"/>
<sequence>MRAPLWHRPGPVHHDGNGQDPPQLADAQPQGVQQRHDGLFAVAQKPVCARRGQQVESQHVEASVHPVSLRLKYEERTPERVGPHGVVGIATHGRHGPGDGEEPMKKRPG</sequence>
<dbReference type="EMBL" id="JSUH01000029">
    <property type="protein sequence ID" value="KHD96213.1"/>
    <property type="molecule type" value="Genomic_DNA"/>
</dbReference>
<comment type="caution">
    <text evidence="2">The sequence shown here is derived from an EMBL/GenBank/DDBJ whole genome shotgun (WGS) entry which is preliminary data.</text>
</comment>
<keyword evidence="3" id="KW-1185">Reference proteome</keyword>
<dbReference type="AlphaFoldDB" id="A0A0A6VP68"/>
<protein>
    <submittedName>
        <fullName evidence="2">Uncharacterized protein</fullName>
    </submittedName>
</protein>
<organism evidence="2 3">
    <name type="scientific">Kocuria rosea subsp. polaris</name>
    <dbReference type="NCBI Taxonomy" id="136273"/>
    <lineage>
        <taxon>Bacteria</taxon>
        <taxon>Bacillati</taxon>
        <taxon>Actinomycetota</taxon>
        <taxon>Actinomycetes</taxon>
        <taxon>Micrococcales</taxon>
        <taxon>Micrococcaceae</taxon>
        <taxon>Kocuria</taxon>
    </lineage>
</organism>